<gene>
    <name evidence="1" type="ORF">OIU83_17860</name>
</gene>
<evidence type="ECO:0000313" key="2">
    <source>
        <dbReference type="Proteomes" id="UP001151079"/>
    </source>
</evidence>
<name>A0A9X3C6D7_9FLAO</name>
<dbReference type="EMBL" id="JAOZEW010000020">
    <property type="protein sequence ID" value="MCV9929532.1"/>
    <property type="molecule type" value="Genomic_DNA"/>
</dbReference>
<dbReference type="AlphaFoldDB" id="A0A9X3C6D7"/>
<keyword evidence="2" id="KW-1185">Reference proteome</keyword>
<accession>A0A9X3C6D7</accession>
<protein>
    <submittedName>
        <fullName evidence="1">Uncharacterized protein</fullName>
    </submittedName>
</protein>
<proteinExistence type="predicted"/>
<sequence>MATDINTILSWFKTGLKPTQAQFWASWTSFWHKDEMIPQSSISNLTNVLNAKVENDQFDAHKEDPNAHPELFGKIGFIQVGKFLVFKHPNNSDPTMAYTLEANDLVMGYVGLIWITGNYLGGDITQLESFDISTKIN</sequence>
<evidence type="ECO:0000313" key="1">
    <source>
        <dbReference type="EMBL" id="MCV9929532.1"/>
    </source>
</evidence>
<dbReference type="RefSeq" id="WP_264207618.1">
    <property type="nucleotide sequence ID" value="NZ_JAOZEW010000020.1"/>
</dbReference>
<comment type="caution">
    <text evidence="1">The sequence shown here is derived from an EMBL/GenBank/DDBJ whole genome shotgun (WGS) entry which is preliminary data.</text>
</comment>
<organism evidence="1 2">
    <name type="scientific">Flavobacterium shii</name>
    <dbReference type="NCBI Taxonomy" id="2987687"/>
    <lineage>
        <taxon>Bacteria</taxon>
        <taxon>Pseudomonadati</taxon>
        <taxon>Bacteroidota</taxon>
        <taxon>Flavobacteriia</taxon>
        <taxon>Flavobacteriales</taxon>
        <taxon>Flavobacteriaceae</taxon>
        <taxon>Flavobacterium</taxon>
    </lineage>
</organism>
<dbReference type="Proteomes" id="UP001151079">
    <property type="component" value="Unassembled WGS sequence"/>
</dbReference>
<reference evidence="1" key="1">
    <citation type="submission" date="2022-10" db="EMBL/GenBank/DDBJ databases">
        <title>Two novel species of Flavobacterium.</title>
        <authorList>
            <person name="Liu Q."/>
            <person name="Xin Y.-H."/>
        </authorList>
    </citation>
    <scope>NUCLEOTIDE SEQUENCE</scope>
    <source>
        <strain evidence="1">LS1R49</strain>
    </source>
</reference>